<proteinExistence type="predicted"/>
<dbReference type="EMBL" id="JACOPD010000011">
    <property type="protein sequence ID" value="MBC5681838.1"/>
    <property type="molecule type" value="Genomic_DNA"/>
</dbReference>
<dbReference type="GO" id="GO:0005524">
    <property type="term" value="F:ATP binding"/>
    <property type="evidence" value="ECO:0007669"/>
    <property type="project" value="UniProtKB-KW"/>
</dbReference>
<keyword evidence="2" id="KW-0547">Nucleotide-binding</keyword>
<comment type="caution">
    <text evidence="5">The sequence shown here is derived from an EMBL/GenBank/DDBJ whole genome shotgun (WGS) entry which is preliminary data.</text>
</comment>
<reference evidence="5 6" key="1">
    <citation type="submission" date="2020-08" db="EMBL/GenBank/DDBJ databases">
        <title>Genome public.</title>
        <authorList>
            <person name="Liu C."/>
            <person name="Sun Q."/>
        </authorList>
    </citation>
    <scope>NUCLEOTIDE SEQUENCE [LARGE SCALE GENOMIC DNA]</scope>
    <source>
        <strain evidence="5 6">NSJ-43</strain>
    </source>
</reference>
<dbReference type="Proteomes" id="UP000628463">
    <property type="component" value="Unassembled WGS sequence"/>
</dbReference>
<dbReference type="InterPro" id="IPR051782">
    <property type="entry name" value="ABC_Transporter_VariousFunc"/>
</dbReference>
<dbReference type="Gene3D" id="3.40.50.300">
    <property type="entry name" value="P-loop containing nucleotide triphosphate hydrolases"/>
    <property type="match status" value="1"/>
</dbReference>
<dbReference type="PROSITE" id="PS50893">
    <property type="entry name" value="ABC_TRANSPORTER_2"/>
    <property type="match status" value="1"/>
</dbReference>
<protein>
    <submittedName>
        <fullName evidence="5">ABC transporter ATP-binding protein</fullName>
    </submittedName>
</protein>
<dbReference type="InterPro" id="IPR027417">
    <property type="entry name" value="P-loop_NTPase"/>
</dbReference>
<dbReference type="CDD" id="cd03230">
    <property type="entry name" value="ABC_DR_subfamily_A"/>
    <property type="match status" value="1"/>
</dbReference>
<dbReference type="SMART" id="SM00382">
    <property type="entry name" value="AAA"/>
    <property type="match status" value="1"/>
</dbReference>
<sequence>MEKIIFDKITKSYEDIIIENINHEFTLDKSVAFVGRNGCGKSTLLKMIAGLMKPTSGKIIYSNKFNIRYVPDKFQPVNMIAKEYIKTMCKIDGIKTSNTDTIINKWCERFEISDMINKNMKYLSKGTLQKIGIIQAIIVSPDILILDEPLSGLDMKSNKMFVNAVNELRKQGTCIFLSSHELDLVNNITDSIYTIRNKKLLKYNKSKSVQYTIIFDEYTDTDWFRNKKIKVNENELQKKLMEMLQNGAEIKEVHKNDSYDYI</sequence>
<gene>
    <name evidence="5" type="ORF">H8S01_12840</name>
</gene>
<keyword evidence="1" id="KW-0813">Transport</keyword>
<dbReference type="SUPFAM" id="SSF52540">
    <property type="entry name" value="P-loop containing nucleoside triphosphate hydrolases"/>
    <property type="match status" value="1"/>
</dbReference>
<evidence type="ECO:0000256" key="2">
    <source>
        <dbReference type="ARBA" id="ARBA00022741"/>
    </source>
</evidence>
<accession>A0ABR7G317</accession>
<organism evidence="5 6">
    <name type="scientific">Lachnospira hominis</name>
    <name type="common">ex Liu et al. 2021</name>
    <dbReference type="NCBI Taxonomy" id="2763051"/>
    <lineage>
        <taxon>Bacteria</taxon>
        <taxon>Bacillati</taxon>
        <taxon>Bacillota</taxon>
        <taxon>Clostridia</taxon>
        <taxon>Lachnospirales</taxon>
        <taxon>Lachnospiraceae</taxon>
        <taxon>Lachnospira</taxon>
    </lineage>
</organism>
<dbReference type="PANTHER" id="PTHR42939:SF1">
    <property type="entry name" value="ABC TRANSPORTER ATP-BINDING PROTEIN ALBC-RELATED"/>
    <property type="match status" value="1"/>
</dbReference>
<keyword evidence="3 5" id="KW-0067">ATP-binding</keyword>
<dbReference type="PANTHER" id="PTHR42939">
    <property type="entry name" value="ABC TRANSPORTER ATP-BINDING PROTEIN ALBC-RELATED"/>
    <property type="match status" value="1"/>
</dbReference>
<feature type="domain" description="ABC transporter" evidence="4">
    <location>
        <begin position="1"/>
        <end position="222"/>
    </location>
</feature>
<evidence type="ECO:0000256" key="3">
    <source>
        <dbReference type="ARBA" id="ARBA00022840"/>
    </source>
</evidence>
<name>A0ABR7G317_9FIRM</name>
<dbReference type="InterPro" id="IPR003593">
    <property type="entry name" value="AAA+_ATPase"/>
</dbReference>
<evidence type="ECO:0000313" key="6">
    <source>
        <dbReference type="Proteomes" id="UP000628463"/>
    </source>
</evidence>
<evidence type="ECO:0000313" key="5">
    <source>
        <dbReference type="EMBL" id="MBC5681838.1"/>
    </source>
</evidence>
<dbReference type="Pfam" id="PF00005">
    <property type="entry name" value="ABC_tran"/>
    <property type="match status" value="1"/>
</dbReference>
<dbReference type="RefSeq" id="WP_186837434.1">
    <property type="nucleotide sequence ID" value="NZ_JACOPD010000011.1"/>
</dbReference>
<evidence type="ECO:0000256" key="1">
    <source>
        <dbReference type="ARBA" id="ARBA00022448"/>
    </source>
</evidence>
<dbReference type="InterPro" id="IPR003439">
    <property type="entry name" value="ABC_transporter-like_ATP-bd"/>
</dbReference>
<keyword evidence="6" id="KW-1185">Reference proteome</keyword>
<evidence type="ECO:0000259" key="4">
    <source>
        <dbReference type="PROSITE" id="PS50893"/>
    </source>
</evidence>